<name>A0A916FAW7_9PROT</name>
<evidence type="ECO:0000313" key="2">
    <source>
        <dbReference type="Proteomes" id="UP000675882"/>
    </source>
</evidence>
<organism evidence="1 2">
    <name type="scientific">Candidatus Nitrotoga fabula</name>
    <dbReference type="NCBI Taxonomy" id="2182327"/>
    <lineage>
        <taxon>Bacteria</taxon>
        <taxon>Pseudomonadati</taxon>
        <taxon>Pseudomonadota</taxon>
        <taxon>Betaproteobacteria</taxon>
        <taxon>Nitrosomonadales</taxon>
        <taxon>Gallionellaceae</taxon>
        <taxon>Candidatus Nitrotoga</taxon>
    </lineage>
</organism>
<dbReference type="EMBL" id="CAJNBL010000012">
    <property type="protein sequence ID" value="CAE6712114.1"/>
    <property type="molecule type" value="Genomic_DNA"/>
</dbReference>
<dbReference type="Proteomes" id="UP000675882">
    <property type="component" value="Unassembled WGS sequence"/>
</dbReference>
<evidence type="ECO:0000313" key="1">
    <source>
        <dbReference type="EMBL" id="CAE6712114.1"/>
    </source>
</evidence>
<dbReference type="AlphaFoldDB" id="A0A916FAW7"/>
<accession>A0A916FAW7</accession>
<reference evidence="1" key="1">
    <citation type="submission" date="2021-02" db="EMBL/GenBank/DDBJ databases">
        <authorList>
            <person name="Han P."/>
        </authorList>
    </citation>
    <scope>NUCLEOTIDE SEQUENCE</scope>
    <source>
        <strain evidence="1">Candidatus Nitrotoga sp. ZN8</strain>
    </source>
</reference>
<gene>
    <name evidence="1" type="ORF">NTGZN8_20028</name>
</gene>
<sequence length="73" mass="8250">MHRVTVLDAAAPKSLFLNISKTNYNIFLSILVPVASILRRWFSGRGTFIVVRPAIRGDCSDFPSWIVSDDFLH</sequence>
<comment type="caution">
    <text evidence="1">The sequence shown here is derived from an EMBL/GenBank/DDBJ whole genome shotgun (WGS) entry which is preliminary data.</text>
</comment>
<keyword evidence="2" id="KW-1185">Reference proteome</keyword>
<proteinExistence type="predicted"/>
<protein>
    <submittedName>
        <fullName evidence="1">Uncharacterized protein</fullName>
    </submittedName>
</protein>